<comment type="caution">
    <text evidence="1">The sequence shown here is derived from an EMBL/GenBank/DDBJ whole genome shotgun (WGS) entry which is preliminary data.</text>
</comment>
<protein>
    <submittedName>
        <fullName evidence="1">Aminoglycoside 6-adenylyltransferase</fullName>
    </submittedName>
</protein>
<accession>A0ABT6Q3M1</accession>
<dbReference type="RefSeq" id="WP_281449010.1">
    <property type="nucleotide sequence ID" value="NZ_JASBAO010000001.1"/>
</dbReference>
<name>A0ABT6Q3M1_9PROT</name>
<dbReference type="EMBL" id="JASBAO010000001">
    <property type="protein sequence ID" value="MDI2091710.1"/>
    <property type="molecule type" value="Genomic_DNA"/>
</dbReference>
<dbReference type="InterPro" id="IPR007530">
    <property type="entry name" value="Aminoglycoside_adenylylTfrase"/>
</dbReference>
<proteinExistence type="predicted"/>
<dbReference type="SUPFAM" id="SSF81631">
    <property type="entry name" value="PAP/OAS1 substrate-binding domain"/>
    <property type="match status" value="1"/>
</dbReference>
<sequence>MSNAKRVFLVKQRDWTMKELLLEMTEWHALTKNNGSIDTWHMGKNIHSWTDSTTLKQIHKAFGHFDEQDAYQAYNVTTQLYSRLAKDVAKMNKWTYPTQVEELILMLDPVKQNV</sequence>
<evidence type="ECO:0000313" key="1">
    <source>
        <dbReference type="EMBL" id="MDI2091710.1"/>
    </source>
</evidence>
<reference evidence="1" key="1">
    <citation type="submission" date="2023-05" db="EMBL/GenBank/DDBJ databases">
        <title>Whole genome sequence of Commensalibacter sp.</title>
        <authorList>
            <person name="Charoenyingcharoen P."/>
            <person name="Yukphan P."/>
        </authorList>
    </citation>
    <scope>NUCLEOTIDE SEQUENCE</scope>
    <source>
        <strain evidence="1">TBRC 16381</strain>
    </source>
</reference>
<dbReference type="Gene3D" id="1.20.120.330">
    <property type="entry name" value="Nucleotidyltransferases domain 2"/>
    <property type="match status" value="1"/>
</dbReference>
<dbReference type="Pfam" id="PF04439">
    <property type="entry name" value="Adenyl_transf"/>
    <property type="match status" value="1"/>
</dbReference>
<evidence type="ECO:0000313" key="2">
    <source>
        <dbReference type="Proteomes" id="UP001431634"/>
    </source>
</evidence>
<organism evidence="1 2">
    <name type="scientific">Commensalibacter oyaizuii</name>
    <dbReference type="NCBI Taxonomy" id="3043873"/>
    <lineage>
        <taxon>Bacteria</taxon>
        <taxon>Pseudomonadati</taxon>
        <taxon>Pseudomonadota</taxon>
        <taxon>Alphaproteobacteria</taxon>
        <taxon>Acetobacterales</taxon>
        <taxon>Acetobacteraceae</taxon>
    </lineage>
</organism>
<keyword evidence="2" id="KW-1185">Reference proteome</keyword>
<dbReference type="Proteomes" id="UP001431634">
    <property type="component" value="Unassembled WGS sequence"/>
</dbReference>
<gene>
    <name evidence="1" type="ORF">QJV27_10080</name>
</gene>